<dbReference type="InterPro" id="IPR033443">
    <property type="entry name" value="PROP1-like_PPR_dom"/>
</dbReference>
<feature type="domain" description="PROP1-like PPR" evidence="3">
    <location>
        <begin position="561"/>
        <end position="697"/>
    </location>
</feature>
<protein>
    <recommendedName>
        <fullName evidence="3">PROP1-like PPR domain-containing protein</fullName>
    </recommendedName>
</protein>
<evidence type="ECO:0000313" key="4">
    <source>
        <dbReference type="EMBL" id="KAE8258184.1"/>
    </source>
</evidence>
<organism evidence="4 5">
    <name type="scientific">Tilletia caries</name>
    <name type="common">wheat bunt fungus</name>
    <dbReference type="NCBI Taxonomy" id="13290"/>
    <lineage>
        <taxon>Eukaryota</taxon>
        <taxon>Fungi</taxon>
        <taxon>Dikarya</taxon>
        <taxon>Basidiomycota</taxon>
        <taxon>Ustilaginomycotina</taxon>
        <taxon>Exobasidiomycetes</taxon>
        <taxon>Tilletiales</taxon>
        <taxon>Tilletiaceae</taxon>
        <taxon>Tilletia</taxon>
    </lineage>
</organism>
<dbReference type="PANTHER" id="PTHR47942">
    <property type="entry name" value="TETRATRICOPEPTIDE REPEAT (TPR)-LIKE SUPERFAMILY PROTEIN-RELATED"/>
    <property type="match status" value="1"/>
</dbReference>
<proteinExistence type="predicted"/>
<dbReference type="InterPro" id="IPR051222">
    <property type="entry name" value="PPR/CCM1_RNA-binding"/>
</dbReference>
<evidence type="ECO:0000256" key="2">
    <source>
        <dbReference type="SAM" id="MobiDB-lite"/>
    </source>
</evidence>
<evidence type="ECO:0000256" key="1">
    <source>
        <dbReference type="ARBA" id="ARBA00022737"/>
    </source>
</evidence>
<evidence type="ECO:0000259" key="3">
    <source>
        <dbReference type="Pfam" id="PF17177"/>
    </source>
</evidence>
<keyword evidence="1" id="KW-0677">Repeat</keyword>
<feature type="region of interest" description="Disordered" evidence="2">
    <location>
        <begin position="60"/>
        <end position="144"/>
    </location>
</feature>
<feature type="compositionally biased region" description="Low complexity" evidence="2">
    <location>
        <begin position="856"/>
        <end position="865"/>
    </location>
</feature>
<feature type="compositionally biased region" description="Polar residues" evidence="2">
    <location>
        <begin position="117"/>
        <end position="130"/>
    </location>
</feature>
<reference evidence="4" key="1">
    <citation type="submission" date="2016-04" db="EMBL/GenBank/DDBJ databases">
        <authorList>
            <person name="Nguyen H.D."/>
            <person name="Kesanakurti P."/>
            <person name="Cullis J."/>
            <person name="Levesque C.A."/>
            <person name="Hambleton S."/>
        </authorList>
    </citation>
    <scope>NUCLEOTIDE SEQUENCE</scope>
    <source>
        <strain evidence="4">DAOMC 238032</strain>
    </source>
</reference>
<dbReference type="EMBL" id="LWDD02000605">
    <property type="protein sequence ID" value="KAE8258184.1"/>
    <property type="molecule type" value="Genomic_DNA"/>
</dbReference>
<dbReference type="InterPro" id="IPR002885">
    <property type="entry name" value="PPR_rpt"/>
</dbReference>
<dbReference type="NCBIfam" id="TIGR00756">
    <property type="entry name" value="PPR"/>
    <property type="match status" value="3"/>
</dbReference>
<reference evidence="4" key="2">
    <citation type="journal article" date="2019" name="IMA Fungus">
        <title>Genome sequencing and comparison of five Tilletia species to identify candidate genes for the detection of regulated species infecting wheat.</title>
        <authorList>
            <person name="Nguyen H.D.T."/>
            <person name="Sultana T."/>
            <person name="Kesanakurti P."/>
            <person name="Hambleton S."/>
        </authorList>
    </citation>
    <scope>NUCLEOTIDE SEQUENCE</scope>
    <source>
        <strain evidence="4">DAOMC 238032</strain>
    </source>
</reference>
<dbReference type="Proteomes" id="UP000077671">
    <property type="component" value="Unassembled WGS sequence"/>
</dbReference>
<dbReference type="Gene3D" id="1.25.40.10">
    <property type="entry name" value="Tetratricopeptide repeat domain"/>
    <property type="match status" value="3"/>
</dbReference>
<dbReference type="Pfam" id="PF17177">
    <property type="entry name" value="PPR_long"/>
    <property type="match status" value="1"/>
</dbReference>
<feature type="compositionally biased region" description="Low complexity" evidence="2">
    <location>
        <begin position="837"/>
        <end position="848"/>
    </location>
</feature>
<feature type="compositionally biased region" description="Low complexity" evidence="2">
    <location>
        <begin position="385"/>
        <end position="406"/>
    </location>
</feature>
<feature type="region of interest" description="Disordered" evidence="2">
    <location>
        <begin position="837"/>
        <end position="865"/>
    </location>
</feature>
<dbReference type="Pfam" id="PF01535">
    <property type="entry name" value="PPR"/>
    <property type="match status" value="1"/>
</dbReference>
<dbReference type="InterPro" id="IPR011990">
    <property type="entry name" value="TPR-like_helical_dom_sf"/>
</dbReference>
<feature type="compositionally biased region" description="Polar residues" evidence="2">
    <location>
        <begin position="955"/>
        <end position="965"/>
    </location>
</feature>
<sequence>MLAHSICRLPPRLARAAGRVPATGIQSALRTAHIHSAAASSGSNSRLHLGSTAAAVGNIRSPHASCQTARQRSLSTEAQDATQPTSRKGHTSPIRDVFPYMQRIQHRIRDERPPSKSRGTASRPSSSTQDPKAPVDQSPSLEVRNKTMHDILDILTEFETKVSAGEIKFIPEGANQGDLNAEEPSNFFQGPLYNAVLRSALSLQLPDMVDGIFERLLKATQEFNDSNSAPARLPVHKSTFEVIMRGYINNNDPMAAFRWLSKLNELNLASPSSSQTEGTASSERYMVGDIMLANLANALNKSLPSRAEWKEKRTELDTLMDAISKVIGQVGSDQQDLDSASKAYLRQAKSSIRQYAQFKDDLIAREEAVQKQPWKDASLPLLRSSPSAAQAESSVPTSPASSDSPPENGGLLSSLPPVQLIDVNLGNQILGILRPQRFTPKLLVDGVEEALAKTREKVAMGAYPPPQSVNELMLIVGRQHNLAPLNELYAIALASIAEMNADPKSQADAWFELEDHTLRALAHAGETDAALERKNRMIEAGQLLTSEIYGALIASAEGPNNRDTTAAEELFEEAKRLDVPRSAYLYNTMMSKLTRAGRFDEVVKLFEEMRSTRMRLNAVSFSIVINACAKKGDRRAAYYYFGKMEKRNEARPRLAPYNAMIQFLVQTKDRAEALSFHKKMLDANVKPSEYTYKLLLDAYGNIEPFQPANVETVFEELRNAKGCSINDRHWASLVYCYGVNLKDMDKAIQLYKQSSEALGPQPTVFKALLTAFINANRPDLVRQYVGSMTSSGLPLGAYVCNVAIRGLALDGSAGLAEARSIFEQMPDSAADVAVTGDGAEADTTTTPSSPSPAAPAPSDSDSSAAMKVTSFARVPKNSQTYETMIRVELSQGNVEAAKELVGRMEARSFSSEQVLGARRLLEVSREHVLTSDLDAAAAGSVQAGSVTGDGPDVASSGSGSSNAMQ</sequence>
<dbReference type="PANTHER" id="PTHR47942:SF63">
    <property type="entry name" value="PENTATRICOPEPTIDE REPEAT-CONTAINING PROTEIN"/>
    <property type="match status" value="1"/>
</dbReference>
<evidence type="ECO:0000313" key="5">
    <source>
        <dbReference type="Proteomes" id="UP000077671"/>
    </source>
</evidence>
<feature type="compositionally biased region" description="Polar residues" evidence="2">
    <location>
        <begin position="64"/>
        <end position="86"/>
    </location>
</feature>
<comment type="caution">
    <text evidence="4">The sequence shown here is derived from an EMBL/GenBank/DDBJ whole genome shotgun (WGS) entry which is preliminary data.</text>
</comment>
<gene>
    <name evidence="4" type="ORF">A4X03_0g4457</name>
</gene>
<accession>A0A177U998</accession>
<dbReference type="PROSITE" id="PS51375">
    <property type="entry name" value="PPR"/>
    <property type="match status" value="4"/>
</dbReference>
<feature type="region of interest" description="Disordered" evidence="2">
    <location>
        <begin position="385"/>
        <end position="413"/>
    </location>
</feature>
<dbReference type="AlphaFoldDB" id="A0A177U998"/>
<name>A0A177U998_9BASI</name>
<feature type="region of interest" description="Disordered" evidence="2">
    <location>
        <begin position="941"/>
        <end position="965"/>
    </location>
</feature>